<accession>A0A645EEP1</accession>
<reference evidence="2" key="1">
    <citation type="submission" date="2019-08" db="EMBL/GenBank/DDBJ databases">
        <authorList>
            <person name="Kucharzyk K."/>
            <person name="Murdoch R.W."/>
            <person name="Higgins S."/>
            <person name="Loffler F."/>
        </authorList>
    </citation>
    <scope>NUCLEOTIDE SEQUENCE</scope>
</reference>
<keyword evidence="1" id="KW-0472">Membrane</keyword>
<proteinExistence type="predicted"/>
<dbReference type="AlphaFoldDB" id="A0A645EEP1"/>
<organism evidence="2">
    <name type="scientific">bioreactor metagenome</name>
    <dbReference type="NCBI Taxonomy" id="1076179"/>
    <lineage>
        <taxon>unclassified sequences</taxon>
        <taxon>metagenomes</taxon>
        <taxon>ecological metagenomes</taxon>
    </lineage>
</organism>
<feature type="transmembrane region" description="Helical" evidence="1">
    <location>
        <begin position="68"/>
        <end position="88"/>
    </location>
</feature>
<keyword evidence="1" id="KW-0812">Transmembrane</keyword>
<feature type="transmembrane region" description="Helical" evidence="1">
    <location>
        <begin position="7"/>
        <end position="27"/>
    </location>
</feature>
<dbReference type="EMBL" id="VSSQ01046513">
    <property type="protein sequence ID" value="MPN00478.1"/>
    <property type="molecule type" value="Genomic_DNA"/>
</dbReference>
<evidence type="ECO:0000256" key="1">
    <source>
        <dbReference type="SAM" id="Phobius"/>
    </source>
</evidence>
<gene>
    <name evidence="2" type="ORF">SDC9_147673</name>
</gene>
<name>A0A645EEP1_9ZZZZ</name>
<keyword evidence="1" id="KW-1133">Transmembrane helix</keyword>
<evidence type="ECO:0000313" key="2">
    <source>
        <dbReference type="EMBL" id="MPN00478.1"/>
    </source>
</evidence>
<comment type="caution">
    <text evidence="2">The sequence shown here is derived from an EMBL/GenBank/DDBJ whole genome shotgun (WGS) entry which is preliminary data.</text>
</comment>
<sequence length="115" mass="12349">MLTSVNIYVSSFIILLKSSTILVVASATKPISLFASNSIVSEFKSPSANDFNLSLHDFNGFPILLENIIATANAIIVTTIVVIAVIIIERYVEPIKSFAFAITPIPQPLLLLTGA</sequence>
<protein>
    <submittedName>
        <fullName evidence="2">Uncharacterized protein</fullName>
    </submittedName>
</protein>